<organism evidence="1 2">
    <name type="scientific">Streptomyces phyllanthi</name>
    <dbReference type="NCBI Taxonomy" id="1803180"/>
    <lineage>
        <taxon>Bacteria</taxon>
        <taxon>Bacillati</taxon>
        <taxon>Actinomycetota</taxon>
        <taxon>Actinomycetes</taxon>
        <taxon>Kitasatosporales</taxon>
        <taxon>Streptomycetaceae</taxon>
        <taxon>Streptomyces</taxon>
    </lineage>
</organism>
<dbReference type="OrthoDB" id="3311648at2"/>
<dbReference type="EMBL" id="VJZE01000042">
    <property type="protein sequence ID" value="MPY40093.1"/>
    <property type="molecule type" value="Genomic_DNA"/>
</dbReference>
<proteinExistence type="predicted"/>
<reference evidence="1 2" key="1">
    <citation type="submission" date="2019-07" db="EMBL/GenBank/DDBJ databases">
        <title>New species of Amycolatopsis and Streptomyces.</title>
        <authorList>
            <person name="Duangmal K."/>
            <person name="Teo W.F.A."/>
            <person name="Lipun K."/>
        </authorList>
    </citation>
    <scope>NUCLEOTIDE SEQUENCE [LARGE SCALE GENOMIC DNA]</scope>
    <source>
        <strain evidence="1 2">TISTR 2346</strain>
    </source>
</reference>
<comment type="caution">
    <text evidence="1">The sequence shown here is derived from an EMBL/GenBank/DDBJ whole genome shotgun (WGS) entry which is preliminary data.</text>
</comment>
<gene>
    <name evidence="1" type="ORF">FNH04_09265</name>
</gene>
<accession>A0A5N8VXV4</accession>
<dbReference type="RefSeq" id="WP_152782217.1">
    <property type="nucleotide sequence ID" value="NZ_BAABEQ010000065.1"/>
</dbReference>
<keyword evidence="2" id="KW-1185">Reference proteome</keyword>
<dbReference type="InterPro" id="IPR049777">
    <property type="entry name" value="SCO2524-like"/>
</dbReference>
<sequence>MQIKPRQHLLDIWQAIARHSFDGGKWVWGESGGSSSVADAERLLCVMYPATEIPTFRLDDPDTTQKDVERALRRAGGRMEVPAHLVTALTEFMERHTAPDGTPVFAGGHYFASEDESRDVSPEQRELGVVDSFSMSVTLCLATLGFLKVYEEKTSRGDVKEAITRLREATTVRLTAAMVSLLRSFAVNVFDADSDQGLRLRRLVGEGRLAERTVMQQFQRRFKALRATITESLVLGVDVEERIKDDNQLFECGWAWGLVRDAPKVETGDEIGVQPAGAADSVPYLYFTVVALDGIQDLFSDRTLTLGLLTPEQQKLAEALRLRWEITQQYWSGIARFDSDRWPLEDIPWRTTGQELESEYFSLSVAAILVHDLVRRRATDDDLTRTVTVMERLAERGRVTSRVTRDDRAVRLHTPGVTLPLQGSDGPGGPPLLWTMNDFSAQLLKRTIQLCELSRNITSQDRLLRLAEQTFGHLWQRRLTDGEGSGLWDDVGRVYPETPERPGALSWSVTERVTECMVAARKLYVQQPIRSAELAVLARALLSESTHLFGSEQMEPAPATDSERGRALKSIEIRLRRARRILDEQPGTACALTLSVLGELDTLAQARGAAAQEV</sequence>
<evidence type="ECO:0000313" key="2">
    <source>
        <dbReference type="Proteomes" id="UP000326979"/>
    </source>
</evidence>
<dbReference type="NCBIfam" id="NF040567">
    <property type="entry name" value="SCO2524_fam"/>
    <property type="match status" value="1"/>
</dbReference>
<name>A0A5N8VXV4_9ACTN</name>
<evidence type="ECO:0000313" key="1">
    <source>
        <dbReference type="EMBL" id="MPY40093.1"/>
    </source>
</evidence>
<dbReference type="Proteomes" id="UP000326979">
    <property type="component" value="Unassembled WGS sequence"/>
</dbReference>
<protein>
    <submittedName>
        <fullName evidence="1">Uncharacterized protein</fullName>
    </submittedName>
</protein>
<dbReference type="AlphaFoldDB" id="A0A5N8VXV4"/>